<evidence type="ECO:0000256" key="12">
    <source>
        <dbReference type="SAM" id="Phobius"/>
    </source>
</evidence>
<keyword evidence="7" id="KW-0862">Zinc</keyword>
<keyword evidence="6" id="KW-0378">Hydrolase</keyword>
<evidence type="ECO:0000313" key="15">
    <source>
        <dbReference type="Proteomes" id="UP000284057"/>
    </source>
</evidence>
<dbReference type="Gene3D" id="3.30.2010.10">
    <property type="entry name" value="Metalloproteases ('zincins'), catalytic domain"/>
    <property type="match status" value="1"/>
</dbReference>
<reference evidence="14 15" key="1">
    <citation type="submission" date="2018-09" db="EMBL/GenBank/DDBJ databases">
        <title>Isolation, diversity and antifungal activity of actinobacteria from wheat.</title>
        <authorList>
            <person name="Han C."/>
        </authorList>
    </citation>
    <scope>NUCLEOTIDE SEQUENCE [LARGE SCALE GENOMIC DNA]</scope>
    <source>
        <strain evidence="14 15">NEAU-YY265</strain>
    </source>
</reference>
<name>A0A418KGT0_9ACTN</name>
<evidence type="ECO:0000313" key="14">
    <source>
        <dbReference type="EMBL" id="RIQ11278.1"/>
    </source>
</evidence>
<dbReference type="GO" id="GO:0004222">
    <property type="term" value="F:metalloendopeptidase activity"/>
    <property type="evidence" value="ECO:0007669"/>
    <property type="project" value="InterPro"/>
</dbReference>
<protein>
    <recommendedName>
        <fullName evidence="13">Peptidase M48 domain-containing protein</fullName>
    </recommendedName>
</protein>
<keyword evidence="10 12" id="KW-0472">Membrane</keyword>
<gene>
    <name evidence="14" type="ORF">DY240_29335</name>
</gene>
<evidence type="ECO:0000256" key="6">
    <source>
        <dbReference type="ARBA" id="ARBA00022801"/>
    </source>
</evidence>
<dbReference type="GO" id="GO:0006508">
    <property type="term" value="P:proteolysis"/>
    <property type="evidence" value="ECO:0007669"/>
    <property type="project" value="UniProtKB-KW"/>
</dbReference>
<evidence type="ECO:0000256" key="7">
    <source>
        <dbReference type="ARBA" id="ARBA00022833"/>
    </source>
</evidence>
<keyword evidence="2" id="KW-1003">Cell membrane</keyword>
<evidence type="ECO:0000256" key="3">
    <source>
        <dbReference type="ARBA" id="ARBA00022670"/>
    </source>
</evidence>
<evidence type="ECO:0000256" key="5">
    <source>
        <dbReference type="ARBA" id="ARBA00022723"/>
    </source>
</evidence>
<keyword evidence="3" id="KW-0645">Protease</keyword>
<dbReference type="Pfam" id="PF01435">
    <property type="entry name" value="Peptidase_M48"/>
    <property type="match status" value="2"/>
</dbReference>
<dbReference type="GO" id="GO:0046872">
    <property type="term" value="F:metal ion binding"/>
    <property type="evidence" value="ECO:0007669"/>
    <property type="project" value="UniProtKB-KW"/>
</dbReference>
<dbReference type="AlphaFoldDB" id="A0A418KGT0"/>
<evidence type="ECO:0000256" key="8">
    <source>
        <dbReference type="ARBA" id="ARBA00022989"/>
    </source>
</evidence>
<comment type="caution">
    <text evidence="14">The sequence shown here is derived from an EMBL/GenBank/DDBJ whole genome shotgun (WGS) entry which is preliminary data.</text>
</comment>
<evidence type="ECO:0000256" key="10">
    <source>
        <dbReference type="ARBA" id="ARBA00023136"/>
    </source>
</evidence>
<evidence type="ECO:0000256" key="11">
    <source>
        <dbReference type="SAM" id="MobiDB-lite"/>
    </source>
</evidence>
<accession>A0A418KGT0</accession>
<keyword evidence="5" id="KW-0479">Metal-binding</keyword>
<evidence type="ECO:0000256" key="4">
    <source>
        <dbReference type="ARBA" id="ARBA00022692"/>
    </source>
</evidence>
<feature type="region of interest" description="Disordered" evidence="11">
    <location>
        <begin position="145"/>
        <end position="170"/>
    </location>
</feature>
<keyword evidence="15" id="KW-1185">Reference proteome</keyword>
<feature type="transmembrane region" description="Helical" evidence="12">
    <location>
        <begin position="245"/>
        <end position="272"/>
    </location>
</feature>
<dbReference type="InterPro" id="IPR001915">
    <property type="entry name" value="Peptidase_M48"/>
</dbReference>
<evidence type="ECO:0000256" key="1">
    <source>
        <dbReference type="ARBA" id="ARBA00001947"/>
    </source>
</evidence>
<feature type="domain" description="Peptidase M48" evidence="13">
    <location>
        <begin position="179"/>
        <end position="259"/>
    </location>
</feature>
<evidence type="ECO:0000256" key="9">
    <source>
        <dbReference type="ARBA" id="ARBA00023049"/>
    </source>
</evidence>
<evidence type="ECO:0000256" key="2">
    <source>
        <dbReference type="ARBA" id="ARBA00022475"/>
    </source>
</evidence>
<dbReference type="EMBL" id="QUAL01000429">
    <property type="protein sequence ID" value="RIQ11278.1"/>
    <property type="molecule type" value="Genomic_DNA"/>
</dbReference>
<proteinExistence type="predicted"/>
<dbReference type="Proteomes" id="UP000284057">
    <property type="component" value="Unassembled WGS sequence"/>
</dbReference>
<dbReference type="PANTHER" id="PTHR43221:SF2">
    <property type="entry name" value="PROTEASE HTPX HOMOLOG"/>
    <property type="match status" value="1"/>
</dbReference>
<feature type="domain" description="Peptidase M48" evidence="13">
    <location>
        <begin position="347"/>
        <end position="444"/>
    </location>
</feature>
<dbReference type="InterPro" id="IPR050083">
    <property type="entry name" value="HtpX_protease"/>
</dbReference>
<keyword evidence="4 12" id="KW-0812">Transmembrane</keyword>
<comment type="cofactor">
    <cofactor evidence="1">
        <name>Zn(2+)</name>
        <dbReference type="ChEBI" id="CHEBI:29105"/>
    </cofactor>
</comment>
<sequence>MPWVSTTSSPAATRSATGSIAAVTAAIWSPGRARPSAEVMALPPSAISTRTRRAYGPVPPATTVIFAQSPLRVRHDVPSQARLALGRFHGRRRLPAGHQADVPHRRDLAAGAADGVRVRDAARAAGPVADRLAMVARAVRPAGRWRPRLRHRGRDGAAAPPAGGRPRPVGDQRLLAAADRLCALAAMDRPKLKIIDVAWPNAIALRLPGRKPTVAVTRGLLDRSDDERLDAVLAHELAHIAHRDAAAMTVALALSTSLALAPMAILAPIMALEVPLCRAARWCGRRPWKPATEDDDFPMPPPRQEVPVVLAVIVVPPLLAARTLVFVLLLGLGLVLVPPMLILALPAAGIIARLGRYRELAADRGAAELTGQPAALAAALTALEAGGPAIPTKDLRELRTMASMTIVALPKDAKDTGTDTVSRLLDRMMASHPPLAARLDRLAALSRGLGR</sequence>
<organism evidence="14 15">
    <name type="scientific">Jiangella rhizosphaerae</name>
    <dbReference type="NCBI Taxonomy" id="2293569"/>
    <lineage>
        <taxon>Bacteria</taxon>
        <taxon>Bacillati</taxon>
        <taxon>Actinomycetota</taxon>
        <taxon>Actinomycetes</taxon>
        <taxon>Jiangellales</taxon>
        <taxon>Jiangellaceae</taxon>
        <taxon>Jiangella</taxon>
    </lineage>
</organism>
<keyword evidence="9" id="KW-0482">Metalloprotease</keyword>
<feature type="compositionally biased region" description="Low complexity" evidence="11">
    <location>
        <begin position="156"/>
        <end position="170"/>
    </location>
</feature>
<keyword evidence="8 12" id="KW-1133">Transmembrane helix</keyword>
<feature type="transmembrane region" description="Helical" evidence="12">
    <location>
        <begin position="336"/>
        <end position="354"/>
    </location>
</feature>
<feature type="transmembrane region" description="Helical" evidence="12">
    <location>
        <begin position="308"/>
        <end position="330"/>
    </location>
</feature>
<dbReference type="PANTHER" id="PTHR43221">
    <property type="entry name" value="PROTEASE HTPX"/>
    <property type="match status" value="1"/>
</dbReference>
<evidence type="ECO:0000259" key="13">
    <source>
        <dbReference type="Pfam" id="PF01435"/>
    </source>
</evidence>